<sequence length="188" mass="20994">MAIPKASFRACSLSLPSASHPHGSIKDHLRRLRASQARPSSLSSITHNLCSIKDFPRCTIPNEILALESAFRRGSVDEGIQAFFISRKKMIKTISKRLVELMKAENACASIYIENYANIVNMLTEAQVISLLTLKSVLSHLKTRGWSTIANLSRPKTCLPMQEMPQVYKVAHSLPAISEKQALKQRQH</sequence>
<evidence type="ECO:0000313" key="1">
    <source>
        <dbReference type="EMBL" id="KAJ8426719.1"/>
    </source>
</evidence>
<dbReference type="GO" id="GO:0048367">
    <property type="term" value="P:shoot system development"/>
    <property type="evidence" value="ECO:0007669"/>
    <property type="project" value="InterPro"/>
</dbReference>
<accession>A0A9Q1GWB9</accession>
<dbReference type="AlphaFoldDB" id="A0A9Q1GWB9"/>
<comment type="caution">
    <text evidence="1">The sequence shown here is derived from an EMBL/GenBank/DDBJ whole genome shotgun (WGS) entry which is preliminary data.</text>
</comment>
<gene>
    <name evidence="1" type="ORF">Cgig2_004218</name>
</gene>
<protein>
    <submittedName>
        <fullName evidence="1">Uncharacterized protein</fullName>
    </submittedName>
</protein>
<dbReference type="PANTHER" id="PTHR33070:SF120">
    <property type="entry name" value="EXPRESSED PROTEIN"/>
    <property type="match status" value="1"/>
</dbReference>
<dbReference type="PANTHER" id="PTHR33070">
    <property type="entry name" value="OS06G0725500 PROTEIN"/>
    <property type="match status" value="1"/>
</dbReference>
<proteinExistence type="predicted"/>
<dbReference type="GO" id="GO:0048364">
    <property type="term" value="P:root development"/>
    <property type="evidence" value="ECO:0007669"/>
    <property type="project" value="InterPro"/>
</dbReference>
<evidence type="ECO:0000313" key="2">
    <source>
        <dbReference type="Proteomes" id="UP001153076"/>
    </source>
</evidence>
<dbReference type="Pfam" id="PF03087">
    <property type="entry name" value="BPS1"/>
    <property type="match status" value="1"/>
</dbReference>
<reference evidence="1" key="1">
    <citation type="submission" date="2022-04" db="EMBL/GenBank/DDBJ databases">
        <title>Carnegiea gigantea Genome sequencing and assembly v2.</title>
        <authorList>
            <person name="Copetti D."/>
            <person name="Sanderson M.J."/>
            <person name="Burquez A."/>
            <person name="Wojciechowski M.F."/>
        </authorList>
    </citation>
    <scope>NUCLEOTIDE SEQUENCE</scope>
    <source>
        <strain evidence="1">SGP5-SGP5p</strain>
        <tissue evidence="1">Aerial part</tissue>
    </source>
</reference>
<name>A0A9Q1GWB9_9CARY</name>
<dbReference type="EMBL" id="JAKOGI010001247">
    <property type="protein sequence ID" value="KAJ8426719.1"/>
    <property type="molecule type" value="Genomic_DNA"/>
</dbReference>
<dbReference type="InterPro" id="IPR004320">
    <property type="entry name" value="BPS1_pln"/>
</dbReference>
<organism evidence="1 2">
    <name type="scientific">Carnegiea gigantea</name>
    <dbReference type="NCBI Taxonomy" id="171969"/>
    <lineage>
        <taxon>Eukaryota</taxon>
        <taxon>Viridiplantae</taxon>
        <taxon>Streptophyta</taxon>
        <taxon>Embryophyta</taxon>
        <taxon>Tracheophyta</taxon>
        <taxon>Spermatophyta</taxon>
        <taxon>Magnoliopsida</taxon>
        <taxon>eudicotyledons</taxon>
        <taxon>Gunneridae</taxon>
        <taxon>Pentapetalae</taxon>
        <taxon>Caryophyllales</taxon>
        <taxon>Cactineae</taxon>
        <taxon>Cactaceae</taxon>
        <taxon>Cactoideae</taxon>
        <taxon>Echinocereeae</taxon>
        <taxon>Carnegiea</taxon>
    </lineage>
</organism>
<keyword evidence="2" id="KW-1185">Reference proteome</keyword>
<dbReference type="Proteomes" id="UP001153076">
    <property type="component" value="Unassembled WGS sequence"/>
</dbReference>